<proteinExistence type="inferred from homology"/>
<reference evidence="3" key="1">
    <citation type="submission" date="2016-01" db="EMBL/GenBank/DDBJ databases">
        <authorList>
            <person name="Peeters Charlotte."/>
        </authorList>
    </citation>
    <scope>NUCLEOTIDE SEQUENCE</scope>
    <source>
        <strain evidence="3">LMG 22936</strain>
    </source>
</reference>
<keyword evidence="3" id="KW-0282">Flagellum</keyword>
<protein>
    <submittedName>
        <fullName evidence="3">Flagellar motor switch protein</fullName>
    </submittedName>
</protein>
<dbReference type="PRINTS" id="PR00956">
    <property type="entry name" value="FLGMOTORFLIN"/>
</dbReference>
<dbReference type="GO" id="GO:0006935">
    <property type="term" value="P:chemotaxis"/>
    <property type="evidence" value="ECO:0007669"/>
    <property type="project" value="InterPro"/>
</dbReference>
<comment type="caution">
    <text evidence="3">The sequence shown here is derived from an EMBL/GenBank/DDBJ whole genome shotgun (WGS) entry which is preliminary data.</text>
</comment>
<dbReference type="Pfam" id="PF01052">
    <property type="entry name" value="FliMN_C"/>
    <property type="match status" value="1"/>
</dbReference>
<dbReference type="InterPro" id="IPR001543">
    <property type="entry name" value="FliN-like_C"/>
</dbReference>
<keyword evidence="3" id="KW-0966">Cell projection</keyword>
<evidence type="ECO:0000313" key="4">
    <source>
        <dbReference type="Proteomes" id="UP000054717"/>
    </source>
</evidence>
<organism evidence="3 4">
    <name type="scientific">Caballeronia telluris</name>
    <dbReference type="NCBI Taxonomy" id="326475"/>
    <lineage>
        <taxon>Bacteria</taxon>
        <taxon>Pseudomonadati</taxon>
        <taxon>Pseudomonadota</taxon>
        <taxon>Betaproteobacteria</taxon>
        <taxon>Burkholderiales</taxon>
        <taxon>Burkholderiaceae</taxon>
        <taxon>Caballeronia</taxon>
    </lineage>
</organism>
<keyword evidence="3" id="KW-0969">Cilium</keyword>
<dbReference type="STRING" id="326475.AWB66_00213"/>
<evidence type="ECO:0000259" key="2">
    <source>
        <dbReference type="Pfam" id="PF01052"/>
    </source>
</evidence>
<dbReference type="GO" id="GO:0009425">
    <property type="term" value="C:bacterial-type flagellum basal body"/>
    <property type="evidence" value="ECO:0007669"/>
    <property type="project" value="InterPro"/>
</dbReference>
<evidence type="ECO:0000313" key="3">
    <source>
        <dbReference type="EMBL" id="SAL10616.1"/>
    </source>
</evidence>
<dbReference type="InterPro" id="IPR036429">
    <property type="entry name" value="SpoA-like_sf"/>
</dbReference>
<keyword evidence="4" id="KW-1185">Reference proteome</keyword>
<evidence type="ECO:0000256" key="1">
    <source>
        <dbReference type="ARBA" id="ARBA00009226"/>
    </source>
</evidence>
<dbReference type="SUPFAM" id="SSF101801">
    <property type="entry name" value="Surface presentation of antigens (SPOA)"/>
    <property type="match status" value="1"/>
</dbReference>
<name>A0A158ESX4_9BURK</name>
<dbReference type="Gene3D" id="2.30.330.10">
    <property type="entry name" value="SpoA-like"/>
    <property type="match status" value="1"/>
</dbReference>
<dbReference type="GO" id="GO:0071973">
    <property type="term" value="P:bacterial-type flagellum-dependent cell motility"/>
    <property type="evidence" value="ECO:0007669"/>
    <property type="project" value="InterPro"/>
</dbReference>
<feature type="domain" description="Flagellar motor switch protein FliN-like C-terminal" evidence="2">
    <location>
        <begin position="194"/>
        <end position="267"/>
    </location>
</feature>
<dbReference type="GO" id="GO:0003774">
    <property type="term" value="F:cytoskeletal motor activity"/>
    <property type="evidence" value="ECO:0007669"/>
    <property type="project" value="InterPro"/>
</dbReference>
<dbReference type="AlphaFoldDB" id="A0A158ESX4"/>
<sequence>MKPAPQRWRPLAQFDLEHARMLIGQVIAPWLKDWFGARGAQALDVRAVRLISADAPYDFARAMRVSQSESSLWWALQRDAPRLLAALALDLPATSFPRAANEAVPAVRALGQRMVAELSRALASLCEGPAEAGPLTPSFKDTAPREGVLLSIAAPCGSELCAVVCPPSLLCERCAPRRDDHSRRRHSVDSRHDALSSTPVALHARLGQAQITLDQLLGLAPGDVITVNRKLHEPVDLLVSSSDRTAGRSIAPGRLGRTGTALSIQLDSNTAQENA</sequence>
<dbReference type="Proteomes" id="UP000054717">
    <property type="component" value="Unassembled WGS sequence"/>
</dbReference>
<accession>A0A158ESX4</accession>
<dbReference type="InterPro" id="IPR001172">
    <property type="entry name" value="FliN_T3SS_HrcQb"/>
</dbReference>
<gene>
    <name evidence="3" type="ORF">AWB66_00213</name>
</gene>
<dbReference type="EMBL" id="FCNZ02000001">
    <property type="protein sequence ID" value="SAL10616.1"/>
    <property type="molecule type" value="Genomic_DNA"/>
</dbReference>
<comment type="similarity">
    <text evidence="1">Belongs to the FliN/MopA/SpaO family.</text>
</comment>